<dbReference type="OrthoDB" id="4781at2759"/>
<dbReference type="OMA" id="DWHTYTI"/>
<dbReference type="PROSITE" id="PS51762">
    <property type="entry name" value="GH16_2"/>
    <property type="match status" value="1"/>
</dbReference>
<evidence type="ECO:0000256" key="1">
    <source>
        <dbReference type="ARBA" id="ARBA00022729"/>
    </source>
</evidence>
<dbReference type="InterPro" id="IPR013320">
    <property type="entry name" value="ConA-like_dom_sf"/>
</dbReference>
<dbReference type="InterPro" id="IPR000757">
    <property type="entry name" value="Beta-glucanase-like"/>
</dbReference>
<evidence type="ECO:0000256" key="4">
    <source>
        <dbReference type="SAM" id="SignalP"/>
    </source>
</evidence>
<dbReference type="EMBL" id="AMBO01000224">
    <property type="protein sequence ID" value="EKD04448.1"/>
    <property type="molecule type" value="Genomic_DNA"/>
</dbReference>
<keyword evidence="1 4" id="KW-0732">Signal</keyword>
<organism evidence="6 7">
    <name type="scientific">Trichosporon asahii var. asahii (strain CBS 8904)</name>
    <name type="common">Yeast</name>
    <dbReference type="NCBI Taxonomy" id="1220162"/>
    <lineage>
        <taxon>Eukaryota</taxon>
        <taxon>Fungi</taxon>
        <taxon>Dikarya</taxon>
        <taxon>Basidiomycota</taxon>
        <taxon>Agaricomycotina</taxon>
        <taxon>Tremellomycetes</taxon>
        <taxon>Trichosporonales</taxon>
        <taxon>Trichosporonaceae</taxon>
        <taxon>Trichosporon</taxon>
    </lineage>
</organism>
<dbReference type="STRING" id="1220162.K1W6A1"/>
<dbReference type="GO" id="GO:0004553">
    <property type="term" value="F:hydrolase activity, hydrolyzing O-glycosyl compounds"/>
    <property type="evidence" value="ECO:0007669"/>
    <property type="project" value="InterPro"/>
</dbReference>
<evidence type="ECO:0000259" key="5">
    <source>
        <dbReference type="PROSITE" id="PS51762"/>
    </source>
</evidence>
<name>K1W6A1_TRIAC</name>
<keyword evidence="3" id="KW-0326">Glycosidase</keyword>
<dbReference type="GO" id="GO:0031505">
    <property type="term" value="P:fungal-type cell wall organization"/>
    <property type="evidence" value="ECO:0007669"/>
    <property type="project" value="TreeGrafter"/>
</dbReference>
<gene>
    <name evidence="6" type="ORF">A1Q2_01224</name>
</gene>
<dbReference type="Gene3D" id="2.60.120.200">
    <property type="match status" value="1"/>
</dbReference>
<dbReference type="GO" id="GO:0009277">
    <property type="term" value="C:fungal-type cell wall"/>
    <property type="evidence" value="ECO:0007669"/>
    <property type="project" value="TreeGrafter"/>
</dbReference>
<dbReference type="InParanoid" id="K1W6A1"/>
<proteinExistence type="predicted"/>
<dbReference type="AlphaFoldDB" id="K1W6A1"/>
<evidence type="ECO:0000313" key="7">
    <source>
        <dbReference type="Proteomes" id="UP000006757"/>
    </source>
</evidence>
<dbReference type="HOGENOM" id="CLU_040459_1_0_1"/>
<feature type="domain" description="GH16" evidence="5">
    <location>
        <begin position="60"/>
        <end position="290"/>
    </location>
</feature>
<evidence type="ECO:0000256" key="2">
    <source>
        <dbReference type="ARBA" id="ARBA00022801"/>
    </source>
</evidence>
<dbReference type="PANTHER" id="PTHR10963:SF22">
    <property type="entry name" value="GLYCOSIDASE CRH2-RELATED"/>
    <property type="match status" value="1"/>
</dbReference>
<dbReference type="GO" id="GO:0005975">
    <property type="term" value="P:carbohydrate metabolic process"/>
    <property type="evidence" value="ECO:0007669"/>
    <property type="project" value="InterPro"/>
</dbReference>
<dbReference type="SUPFAM" id="SSF49899">
    <property type="entry name" value="Concanavalin A-like lectins/glucanases"/>
    <property type="match status" value="1"/>
</dbReference>
<dbReference type="Proteomes" id="UP000006757">
    <property type="component" value="Unassembled WGS sequence"/>
</dbReference>
<keyword evidence="7" id="KW-1185">Reference proteome</keyword>
<dbReference type="eggNOG" id="ENOG502QVQI">
    <property type="taxonomic scope" value="Eukaryota"/>
</dbReference>
<keyword evidence="2" id="KW-0378">Hydrolase</keyword>
<dbReference type="PANTHER" id="PTHR10963">
    <property type="entry name" value="GLYCOSYL HYDROLASE-RELATED"/>
    <property type="match status" value="1"/>
</dbReference>
<accession>K1W6A1</accession>
<evidence type="ECO:0000256" key="3">
    <source>
        <dbReference type="ARBA" id="ARBA00023295"/>
    </source>
</evidence>
<feature type="chain" id="PRO_5003852661" description="GH16 domain-containing protein" evidence="4">
    <location>
        <begin position="21"/>
        <end position="358"/>
    </location>
</feature>
<feature type="signal peptide" evidence="4">
    <location>
        <begin position="1"/>
        <end position="20"/>
    </location>
</feature>
<dbReference type="Pfam" id="PF00722">
    <property type="entry name" value="Glyco_hydro_16"/>
    <property type="match status" value="1"/>
</dbReference>
<reference evidence="6 7" key="1">
    <citation type="journal article" date="2012" name="Eukaryot. Cell">
        <title>Genome sequence of the Trichosporon asahii environmental strain CBS 8904.</title>
        <authorList>
            <person name="Yang R.Y."/>
            <person name="Li H.T."/>
            <person name="Zhu H."/>
            <person name="Zhou G.P."/>
            <person name="Wang M."/>
            <person name="Wang L."/>
        </authorList>
    </citation>
    <scope>NUCLEOTIDE SEQUENCE [LARGE SCALE GENOMIC DNA]</scope>
    <source>
        <strain evidence="6 7">CBS 8904</strain>
    </source>
</reference>
<sequence>MLQALYALAALTAAVLPAAAETLCNATNLCPKAYPCCSEYGYCQKGAFCLGGCNPLNSFRLESCMPAPVCESHTNNFATDLSLVLLNHTQYDGNATKWDWVVDKGEIVPNPEGDGVRLTLTKDAGGTRISSTRYVHYGKMEFVMTESSKWGGIITSAITMSDVKDEIDWEWVGAANDEVQSNYFFLGIADYVNTKGKTHKVEGGKASEEWHTYTLDWQEEELKWLIDGKVVRTLKKSETVTADGQYQYPTTPSRVQLAIWASGIEGTAEGTVQWGGGMVDWEAEDYTSNGYYWAELKTITLECADEGLNTTHGYVYTGIDSANIPVSVAPKSFSPRSFAADLCQANKQRAPFLRTFVE</sequence>
<evidence type="ECO:0000313" key="6">
    <source>
        <dbReference type="EMBL" id="EKD04448.1"/>
    </source>
</evidence>
<dbReference type="InterPro" id="IPR050546">
    <property type="entry name" value="Glycosyl_Hydrlase_16"/>
</dbReference>
<protein>
    <recommendedName>
        <fullName evidence="5">GH16 domain-containing protein</fullName>
    </recommendedName>
</protein>
<comment type="caution">
    <text evidence="6">The sequence shown here is derived from an EMBL/GenBank/DDBJ whole genome shotgun (WGS) entry which is preliminary data.</text>
</comment>
<dbReference type="GO" id="GO:0016757">
    <property type="term" value="F:glycosyltransferase activity"/>
    <property type="evidence" value="ECO:0007669"/>
    <property type="project" value="TreeGrafter"/>
</dbReference>